<evidence type="ECO:0000256" key="3">
    <source>
        <dbReference type="ARBA" id="ARBA00022833"/>
    </source>
</evidence>
<name>A0A7S4G4M2_9EUGL</name>
<feature type="zinc finger region" description="C3H1-type" evidence="4">
    <location>
        <begin position="73"/>
        <end position="100"/>
    </location>
</feature>
<dbReference type="GO" id="GO:0008270">
    <property type="term" value="F:zinc ion binding"/>
    <property type="evidence" value="ECO:0007669"/>
    <property type="project" value="UniProtKB-KW"/>
</dbReference>
<dbReference type="SUPFAM" id="SSF90229">
    <property type="entry name" value="CCCH zinc finger"/>
    <property type="match status" value="1"/>
</dbReference>
<keyword evidence="1 4" id="KW-0479">Metal-binding</keyword>
<keyword evidence="3 4" id="KW-0862">Zinc</keyword>
<dbReference type="PROSITE" id="PS50103">
    <property type="entry name" value="ZF_C3H1"/>
    <property type="match status" value="1"/>
</dbReference>
<reference evidence="7" key="1">
    <citation type="submission" date="2021-01" db="EMBL/GenBank/DDBJ databases">
        <authorList>
            <person name="Corre E."/>
            <person name="Pelletier E."/>
            <person name="Niang G."/>
            <person name="Scheremetjew M."/>
            <person name="Finn R."/>
            <person name="Kale V."/>
            <person name="Holt S."/>
            <person name="Cochrane G."/>
            <person name="Meng A."/>
            <person name="Brown T."/>
            <person name="Cohen L."/>
        </authorList>
    </citation>
    <scope>NUCLEOTIDE SEQUENCE</scope>
    <source>
        <strain evidence="7">CCMP1594</strain>
    </source>
</reference>
<dbReference type="SMART" id="SM00356">
    <property type="entry name" value="ZnF_C3H1"/>
    <property type="match status" value="1"/>
</dbReference>
<gene>
    <name evidence="7" type="ORF">EGYM00163_LOCUS36387</name>
</gene>
<evidence type="ECO:0000313" key="7">
    <source>
        <dbReference type="EMBL" id="CAE0825142.1"/>
    </source>
</evidence>
<organism evidence="7">
    <name type="scientific">Eutreptiella gymnastica</name>
    <dbReference type="NCBI Taxonomy" id="73025"/>
    <lineage>
        <taxon>Eukaryota</taxon>
        <taxon>Discoba</taxon>
        <taxon>Euglenozoa</taxon>
        <taxon>Euglenida</taxon>
        <taxon>Spirocuta</taxon>
        <taxon>Euglenophyceae</taxon>
        <taxon>Eutreptiales</taxon>
        <taxon>Eutreptiaceae</taxon>
        <taxon>Eutreptiella</taxon>
    </lineage>
</organism>
<keyword evidence="2 4" id="KW-0863">Zinc-finger</keyword>
<feature type="domain" description="C3H1-type" evidence="6">
    <location>
        <begin position="73"/>
        <end position="100"/>
    </location>
</feature>
<proteinExistence type="predicted"/>
<dbReference type="SUPFAM" id="SSF49599">
    <property type="entry name" value="TRAF domain-like"/>
    <property type="match status" value="1"/>
</dbReference>
<feature type="compositionally biased region" description="Basic and acidic residues" evidence="5">
    <location>
        <begin position="181"/>
        <end position="193"/>
    </location>
</feature>
<dbReference type="InterPro" id="IPR036855">
    <property type="entry name" value="Znf_CCCH_sf"/>
</dbReference>
<evidence type="ECO:0000256" key="5">
    <source>
        <dbReference type="SAM" id="MobiDB-lite"/>
    </source>
</evidence>
<feature type="compositionally biased region" description="Gly residues" evidence="5">
    <location>
        <begin position="18"/>
        <end position="30"/>
    </location>
</feature>
<feature type="compositionally biased region" description="Basic and acidic residues" evidence="5">
    <location>
        <begin position="1"/>
        <end position="17"/>
    </location>
</feature>
<evidence type="ECO:0000259" key="6">
    <source>
        <dbReference type="PROSITE" id="PS50103"/>
    </source>
</evidence>
<dbReference type="Gene3D" id="4.10.1000.10">
    <property type="entry name" value="Zinc finger, CCCH-type"/>
    <property type="match status" value="1"/>
</dbReference>
<feature type="compositionally biased region" description="Basic and acidic residues" evidence="5">
    <location>
        <begin position="97"/>
        <end position="132"/>
    </location>
</feature>
<accession>A0A7S4G4M2</accession>
<dbReference type="InterPro" id="IPR000571">
    <property type="entry name" value="Znf_CCCH"/>
</dbReference>
<evidence type="ECO:0000256" key="2">
    <source>
        <dbReference type="ARBA" id="ARBA00022771"/>
    </source>
</evidence>
<feature type="region of interest" description="Disordered" evidence="5">
    <location>
        <begin position="1"/>
        <end position="194"/>
    </location>
</feature>
<protein>
    <recommendedName>
        <fullName evidence="6">C3H1-type domain-containing protein</fullName>
    </recommendedName>
</protein>
<evidence type="ECO:0000256" key="4">
    <source>
        <dbReference type="PROSITE-ProRule" id="PRU00723"/>
    </source>
</evidence>
<evidence type="ECO:0000256" key="1">
    <source>
        <dbReference type="ARBA" id="ARBA00022723"/>
    </source>
</evidence>
<sequence length="356" mass="40316">MVEDSPDRENYRRRGDRGNGYWGDGKGSGKGKGDDSYYSGKGASKGGKADRPSGGSRAKGGPASGGPGRRPVSKKPVMCKFYKNGGCSKTETCPYAHGDEELARIRAEEEQDRGYRGHEADEPPSHSRRGEKGGASSTRPSRQRPSQDRAPARRSDWRHEEHYMSRRQQETHESSMNNDGVPEREPPLPRDSIKSSTLQHMGHMIQCRHAPKGCGKLLTKDELPAHLEKCPFERCKEQLANGRIDPIIKYFKKQIAERDTAIQDLRAQVSQNFKEEEESYGLEEAHISDFKDLVFKGTQAMKITAIFGEKYPSAEWSVFFHHVSESDLSYVYDGYLQWVYKGRRYILIQLKKPEDE</sequence>
<feature type="compositionally biased region" description="Basic and acidic residues" evidence="5">
    <location>
        <begin position="145"/>
        <end position="173"/>
    </location>
</feature>
<dbReference type="EMBL" id="HBJA01105368">
    <property type="protein sequence ID" value="CAE0825142.1"/>
    <property type="molecule type" value="Transcribed_RNA"/>
</dbReference>
<feature type="compositionally biased region" description="Low complexity" evidence="5">
    <location>
        <begin position="52"/>
        <end position="61"/>
    </location>
</feature>
<dbReference type="AlphaFoldDB" id="A0A7S4G4M2"/>